<sequence>MSIRSFYNGTVNQTGSGNVIFNGDVASNANSDVTIRNGNSQIINNNYGPGSGQSGGIQFDDNNTGNSFNNTGIIGNNDGSNNGISIIGGLQAQAALPEIPHS</sequence>
<comment type="caution">
    <text evidence="2">The sequence shown here is derived from an EMBL/GenBank/DDBJ whole genome shotgun (WGS) entry which is preliminary data.</text>
</comment>
<dbReference type="AlphaFoldDB" id="A0A8H7CTM4"/>
<name>A0A8H7CTM4_9AGAR</name>
<evidence type="ECO:0000313" key="2">
    <source>
        <dbReference type="EMBL" id="KAF7349810.1"/>
    </source>
</evidence>
<evidence type="ECO:0000313" key="3">
    <source>
        <dbReference type="Proteomes" id="UP000620124"/>
    </source>
</evidence>
<dbReference type="EMBL" id="JACAZI010000010">
    <property type="protein sequence ID" value="KAF7349810.1"/>
    <property type="molecule type" value="Genomic_DNA"/>
</dbReference>
<evidence type="ECO:0000256" key="1">
    <source>
        <dbReference type="SAM" id="MobiDB-lite"/>
    </source>
</evidence>
<protein>
    <submittedName>
        <fullName evidence="2">Uncharacterized protein</fullName>
    </submittedName>
</protein>
<keyword evidence="3" id="KW-1185">Reference proteome</keyword>
<accession>A0A8H7CTM4</accession>
<gene>
    <name evidence="2" type="ORF">MVEN_01281200</name>
</gene>
<proteinExistence type="predicted"/>
<feature type="region of interest" description="Disordered" evidence="1">
    <location>
        <begin position="44"/>
        <end position="71"/>
    </location>
</feature>
<reference evidence="2" key="1">
    <citation type="submission" date="2020-05" db="EMBL/GenBank/DDBJ databases">
        <title>Mycena genomes resolve the evolution of fungal bioluminescence.</title>
        <authorList>
            <person name="Tsai I.J."/>
        </authorList>
    </citation>
    <scope>NUCLEOTIDE SEQUENCE</scope>
    <source>
        <strain evidence="2">CCC161011</strain>
    </source>
</reference>
<dbReference type="Proteomes" id="UP000620124">
    <property type="component" value="Unassembled WGS sequence"/>
</dbReference>
<organism evidence="2 3">
    <name type="scientific">Mycena venus</name>
    <dbReference type="NCBI Taxonomy" id="2733690"/>
    <lineage>
        <taxon>Eukaryota</taxon>
        <taxon>Fungi</taxon>
        <taxon>Dikarya</taxon>
        <taxon>Basidiomycota</taxon>
        <taxon>Agaricomycotina</taxon>
        <taxon>Agaricomycetes</taxon>
        <taxon>Agaricomycetidae</taxon>
        <taxon>Agaricales</taxon>
        <taxon>Marasmiineae</taxon>
        <taxon>Mycenaceae</taxon>
        <taxon>Mycena</taxon>
    </lineage>
</organism>